<feature type="compositionally biased region" description="Polar residues" evidence="2">
    <location>
        <begin position="81"/>
        <end position="91"/>
    </location>
</feature>
<evidence type="ECO:0000313" key="4">
    <source>
        <dbReference type="EMBL" id="CAF1505417.1"/>
    </source>
</evidence>
<feature type="compositionally biased region" description="Acidic residues" evidence="2">
    <location>
        <begin position="92"/>
        <end position="101"/>
    </location>
</feature>
<dbReference type="Proteomes" id="UP000663891">
    <property type="component" value="Unassembled WGS sequence"/>
</dbReference>
<feature type="coiled-coil region" evidence="1">
    <location>
        <begin position="248"/>
        <end position="275"/>
    </location>
</feature>
<dbReference type="PANTHER" id="PTHR21301">
    <property type="entry name" value="REVERSE TRANSCRIPTASE"/>
    <property type="match status" value="1"/>
</dbReference>
<proteinExistence type="predicted"/>
<evidence type="ECO:0000313" key="6">
    <source>
        <dbReference type="Proteomes" id="UP000663891"/>
    </source>
</evidence>
<accession>A0A815THU8</accession>
<dbReference type="EMBL" id="CAJNON010002269">
    <property type="protein sequence ID" value="CAF1505417.1"/>
    <property type="molecule type" value="Genomic_DNA"/>
</dbReference>
<evidence type="ECO:0000259" key="3">
    <source>
        <dbReference type="Pfam" id="PF26215"/>
    </source>
</evidence>
<reference evidence="4" key="1">
    <citation type="submission" date="2021-02" db="EMBL/GenBank/DDBJ databases">
        <authorList>
            <person name="Nowell W R."/>
        </authorList>
    </citation>
    <scope>NUCLEOTIDE SEQUENCE</scope>
</reference>
<gene>
    <name evidence="5" type="ORF">OKA104_LOCUS36801</name>
    <name evidence="4" type="ORF">VCS650_LOCUS42478</name>
</gene>
<dbReference type="PANTHER" id="PTHR21301:SF10">
    <property type="entry name" value="REVERSE TRANSCRIPTASE DOMAIN-CONTAINING PROTEIN"/>
    <property type="match status" value="1"/>
</dbReference>
<evidence type="ECO:0000256" key="1">
    <source>
        <dbReference type="SAM" id="Coils"/>
    </source>
</evidence>
<dbReference type="OrthoDB" id="10018615at2759"/>
<keyword evidence="1" id="KW-0175">Coiled coil</keyword>
<protein>
    <recommendedName>
        <fullName evidence="3">Helix-turn-helix domain-containing protein</fullName>
    </recommendedName>
</protein>
<dbReference type="Pfam" id="PF26215">
    <property type="entry name" value="HTH_animal"/>
    <property type="match status" value="1"/>
</dbReference>
<dbReference type="EMBL" id="CAJOAY010005865">
    <property type="protein sequence ID" value="CAF4122368.1"/>
    <property type="molecule type" value="Genomic_DNA"/>
</dbReference>
<name>A0A815THU8_9BILA</name>
<evidence type="ECO:0000256" key="2">
    <source>
        <dbReference type="SAM" id="MobiDB-lite"/>
    </source>
</evidence>
<dbReference type="InterPro" id="IPR058912">
    <property type="entry name" value="HTH_animal"/>
</dbReference>
<sequence length="1129" mass="133560">MDKNNLIWFNHIFDIPDDDYDRLEYTNQILNHFFMYGGLIQIKLNREEEQEEEPMIDDENINDNNNIELIDITEQNDSLSQKLSQLSTATNDSDDNDETESYDMNKRRRRSTTSSPSFIPKKSKTVNDHDIDDNDTEEYEQIPSFLLSSDKSFEHMIKDIMNTISSIDIDNLRRMAQLIYQIANCGMEKDIKTIYLRSGTGTLKEPEFELIEIDRCVWPKQVISKVVKKSSATTPLEMNQLGELVDYEKFVREHLQEIENKIKEYQCQLDEKKSHVVGFTSRIEKAIRGFVYERGIKPIEMKRDLKIALLKYDYDIELNERRYLRENPNEYQLQVAHRLYNAKNQAEKSKRELLELKQRVFYNKPPDSYDSIQISMATSTDTIHQQRMIQRKKLDTMAIHLIKGELRYYQDQKNFEDELSKMWQNHRNLVKNQGMTTVLTNLIEQRFINISDRWRDIYNYRIKYYLQYSYDDMDRISKGGKEHTKKSFGFMPQVIIDTTTTYSFTNKQIQLLNRGPTYVPPYQMHISSSYPSIDDIVKKQLAPLKHQVASLFTKHKVHVNTQLQFHTQIEEEFKNLFSITLPSSLRQRALFEMKLIQTIRSLLKQNKLILRRTSDNMNTFYVGNKEDFEKKSNDYLIKSDAYEIVLPIKDNNDDKDNTQQQQPLELQLQLKLFQIVQIINRGLRILKATKALTEAVADKLVVDIKKTQPSYLYFLPDVSKKNDIKVVPFITSQLSVTSKLATYVNRLLRPFADEKMQSNTITNEFDLIQKLNHYMKTKSRLTSKTTFCTIKITNFYALTTHRLMIDNIVKFLKENLGSLYLDKVPIVTIKNLLELILFNNIFVYKDKIYKFIQGGPNTMPLMETLSDIYLDTWQKYLLDIVMKYKKEFYGRCKDQIIFTWNGSTDELRALLQTLQNTHSNIHFELSIGMNVNFLCTYIENQSSQLYTRIYHDPTIQGYTLPYVIGHSKLQHSDWLQSALIRAVGCCSSVHDFNQERIYLELTCLVNGYSLLFIECHIQHFFNYFHAESMRYILDQAKYDQFRSQWLDLIKNQQNLSDKLQKRHDDSNLIKLNYIYQYGPRCEFNNTFRRIWSDYFGTHETLSNNNSTLTLTTKHDYSLNALLVKYKTFE</sequence>
<organism evidence="4 6">
    <name type="scientific">Adineta steineri</name>
    <dbReference type="NCBI Taxonomy" id="433720"/>
    <lineage>
        <taxon>Eukaryota</taxon>
        <taxon>Metazoa</taxon>
        <taxon>Spiralia</taxon>
        <taxon>Gnathifera</taxon>
        <taxon>Rotifera</taxon>
        <taxon>Eurotatoria</taxon>
        <taxon>Bdelloidea</taxon>
        <taxon>Adinetida</taxon>
        <taxon>Adinetidae</taxon>
        <taxon>Adineta</taxon>
    </lineage>
</organism>
<dbReference type="Proteomes" id="UP000663881">
    <property type="component" value="Unassembled WGS sequence"/>
</dbReference>
<evidence type="ECO:0000313" key="5">
    <source>
        <dbReference type="EMBL" id="CAF4122368.1"/>
    </source>
</evidence>
<comment type="caution">
    <text evidence="4">The sequence shown here is derived from an EMBL/GenBank/DDBJ whole genome shotgun (WGS) entry which is preliminary data.</text>
</comment>
<dbReference type="AlphaFoldDB" id="A0A815THU8"/>
<feature type="domain" description="Helix-turn-helix" evidence="3">
    <location>
        <begin position="959"/>
        <end position="1018"/>
    </location>
</feature>
<feature type="region of interest" description="Disordered" evidence="2">
    <location>
        <begin position="81"/>
        <end position="134"/>
    </location>
</feature>